<evidence type="ECO:0000313" key="3">
    <source>
        <dbReference type="Proteomes" id="UP000033220"/>
    </source>
</evidence>
<feature type="transmembrane region" description="Helical" evidence="1">
    <location>
        <begin position="78"/>
        <end position="96"/>
    </location>
</feature>
<evidence type="ECO:0000313" key="2">
    <source>
        <dbReference type="EMBL" id="CCG09239.1"/>
    </source>
</evidence>
<feature type="transmembrane region" description="Helical" evidence="1">
    <location>
        <begin position="20"/>
        <end position="41"/>
    </location>
</feature>
<dbReference type="STRING" id="1150469.RSPPHO_02613"/>
<gene>
    <name evidence="2" type="ORF">RSPPHO_02613</name>
</gene>
<evidence type="ECO:0000256" key="1">
    <source>
        <dbReference type="SAM" id="Phobius"/>
    </source>
</evidence>
<dbReference type="Proteomes" id="UP000033220">
    <property type="component" value="Chromosome DSM 122"/>
</dbReference>
<organism evidence="2 3">
    <name type="scientific">Pararhodospirillum photometricum DSM 122</name>
    <dbReference type="NCBI Taxonomy" id="1150469"/>
    <lineage>
        <taxon>Bacteria</taxon>
        <taxon>Pseudomonadati</taxon>
        <taxon>Pseudomonadota</taxon>
        <taxon>Alphaproteobacteria</taxon>
        <taxon>Rhodospirillales</taxon>
        <taxon>Rhodospirillaceae</taxon>
        <taxon>Pararhodospirillum</taxon>
    </lineage>
</organism>
<keyword evidence="1" id="KW-0472">Membrane</keyword>
<dbReference type="HOGENOM" id="CLU_171676_0_0_5"/>
<sequence length="99" mass="10180">MGGEGADMTQTRSWNWGSKLLAGTGLGLALALGVSSILVSLLSFLPLGVAAQAGMWGVVPVWLSVLGASVAFRRAGRLWLGLGGATVVVWAIAFLLRTV</sequence>
<protein>
    <submittedName>
        <fullName evidence="2">Uncharacterized protein</fullName>
    </submittedName>
</protein>
<name>H6SMV4_PARPM</name>
<dbReference type="PATRIC" id="fig|1150469.3.peg.2973"/>
<accession>H6SMV4</accession>
<reference evidence="2 3" key="1">
    <citation type="submission" date="2012-02" db="EMBL/GenBank/DDBJ databases">
        <title>Shotgun genome sequence of Phaeospirillum photometricum DSM 122.</title>
        <authorList>
            <person name="Duquesne K."/>
            <person name="Sturgis J."/>
        </authorList>
    </citation>
    <scope>NUCLEOTIDE SEQUENCE [LARGE SCALE GENOMIC DNA]</scope>
    <source>
        <strain evidence="3">DSM122</strain>
    </source>
</reference>
<dbReference type="AlphaFoldDB" id="H6SMV4"/>
<dbReference type="KEGG" id="rpm:RSPPHO_02613"/>
<feature type="transmembrane region" description="Helical" evidence="1">
    <location>
        <begin position="53"/>
        <end position="72"/>
    </location>
</feature>
<keyword evidence="1" id="KW-0812">Transmembrane</keyword>
<proteinExistence type="predicted"/>
<keyword evidence="1" id="KW-1133">Transmembrane helix</keyword>
<keyword evidence="3" id="KW-1185">Reference proteome</keyword>
<dbReference type="EMBL" id="HE663493">
    <property type="protein sequence ID" value="CCG09239.1"/>
    <property type="molecule type" value="Genomic_DNA"/>
</dbReference>